<dbReference type="GO" id="GO:0008652">
    <property type="term" value="P:amino acid biosynthetic process"/>
    <property type="evidence" value="ECO:0007669"/>
    <property type="project" value="UniProtKB-KW"/>
</dbReference>
<name>A0A382SHD5_9ZZZZ</name>
<dbReference type="PROSITE" id="PS50890">
    <property type="entry name" value="PUA"/>
    <property type="match status" value="1"/>
</dbReference>
<keyword evidence="5" id="KW-0547">Nucleotide-binding</keyword>
<dbReference type="PRINTS" id="PR00474">
    <property type="entry name" value="GLU5KINASE"/>
</dbReference>
<evidence type="ECO:0000256" key="2">
    <source>
        <dbReference type="ARBA" id="ARBA00022605"/>
    </source>
</evidence>
<evidence type="ECO:0000256" key="6">
    <source>
        <dbReference type="ARBA" id="ARBA00022777"/>
    </source>
</evidence>
<dbReference type="GO" id="GO:0003723">
    <property type="term" value="F:RNA binding"/>
    <property type="evidence" value="ECO:0007669"/>
    <property type="project" value="InterPro"/>
</dbReference>
<dbReference type="AlphaFoldDB" id="A0A382SHD5"/>
<organism evidence="9">
    <name type="scientific">marine metagenome</name>
    <dbReference type="NCBI Taxonomy" id="408172"/>
    <lineage>
        <taxon>unclassified sequences</taxon>
        <taxon>metagenomes</taxon>
        <taxon>ecological metagenomes</taxon>
    </lineage>
</organism>
<sequence>GMETLGCEKRPSRLVELQACAAVGQSRLMALYEKFFAAHDLHAAQVLLTHTDLQDHDRHLNARNTIMALLDRGVVPVINQNDAVTFNELTVGDNDKLSALVAALLPANLLVQLTAADGLIRNFGKSNACVIPTVRKIDDAIRRLALGTQSATSIGGMASKVDAAQIAGRAGIPMVIANGVKRGQLTKVLAGEKVGTFFTPSGDKLKGRKRWIAFFHHPQGSIVVDDGAKAALREHGKSLLKMGIVSCEGEFAATDVVRICDRNGTGFAQGITRHARAEIDNGSAGKVVVHRDDLVIL</sequence>
<dbReference type="InterPro" id="IPR001057">
    <property type="entry name" value="Glu/AcGlu_kinase"/>
</dbReference>
<gene>
    <name evidence="9" type="ORF">METZ01_LOCUS362168</name>
</gene>
<keyword evidence="3" id="KW-0641">Proline biosynthesis</keyword>
<dbReference type="SUPFAM" id="SSF53633">
    <property type="entry name" value="Carbamate kinase-like"/>
    <property type="match status" value="1"/>
</dbReference>
<keyword evidence="7" id="KW-0067">ATP-binding</keyword>
<dbReference type="PROSITE" id="PS00902">
    <property type="entry name" value="GLUTAMATE_5_KINASE"/>
    <property type="match status" value="1"/>
</dbReference>
<evidence type="ECO:0000256" key="4">
    <source>
        <dbReference type="ARBA" id="ARBA00022679"/>
    </source>
</evidence>
<dbReference type="InterPro" id="IPR001048">
    <property type="entry name" value="Asp/Glu/Uridylate_kinase"/>
</dbReference>
<evidence type="ECO:0000256" key="3">
    <source>
        <dbReference type="ARBA" id="ARBA00022650"/>
    </source>
</evidence>
<dbReference type="InterPro" id="IPR036393">
    <property type="entry name" value="AceGlu_kinase-like_sf"/>
</dbReference>
<dbReference type="Gene3D" id="2.30.130.10">
    <property type="entry name" value="PUA domain"/>
    <property type="match status" value="1"/>
</dbReference>
<dbReference type="Pfam" id="PF01472">
    <property type="entry name" value="PUA"/>
    <property type="match status" value="1"/>
</dbReference>
<reference evidence="9" key="1">
    <citation type="submission" date="2018-05" db="EMBL/GenBank/DDBJ databases">
        <authorList>
            <person name="Lanie J.A."/>
            <person name="Ng W.-L."/>
            <person name="Kazmierczak K.M."/>
            <person name="Andrzejewski T.M."/>
            <person name="Davidsen T.M."/>
            <person name="Wayne K.J."/>
            <person name="Tettelin H."/>
            <person name="Glass J.I."/>
            <person name="Rusch D."/>
            <person name="Podicherti R."/>
            <person name="Tsui H.-C.T."/>
            <person name="Winkler M.E."/>
        </authorList>
    </citation>
    <scope>NUCLEOTIDE SEQUENCE</scope>
</reference>
<dbReference type="PANTHER" id="PTHR43654:SF1">
    <property type="entry name" value="ISOPENTENYL PHOSPHATE KINASE"/>
    <property type="match status" value="1"/>
</dbReference>
<dbReference type="InterPro" id="IPR019797">
    <property type="entry name" value="Glutamate_5-kinase_CS"/>
</dbReference>
<keyword evidence="2" id="KW-0028">Amino-acid biosynthesis</keyword>
<protein>
    <recommendedName>
        <fullName evidence="8">PUA domain-containing protein</fullName>
    </recommendedName>
</protein>
<evidence type="ECO:0000256" key="1">
    <source>
        <dbReference type="ARBA" id="ARBA00022490"/>
    </source>
</evidence>
<dbReference type="NCBIfam" id="TIGR01027">
    <property type="entry name" value="proB"/>
    <property type="match status" value="1"/>
</dbReference>
<dbReference type="SUPFAM" id="SSF88697">
    <property type="entry name" value="PUA domain-like"/>
    <property type="match status" value="1"/>
</dbReference>
<dbReference type="Pfam" id="PF00696">
    <property type="entry name" value="AA_kinase"/>
    <property type="match status" value="1"/>
</dbReference>
<dbReference type="InterPro" id="IPR015947">
    <property type="entry name" value="PUA-like_sf"/>
</dbReference>
<keyword evidence="6" id="KW-0418">Kinase</keyword>
<evidence type="ECO:0000256" key="5">
    <source>
        <dbReference type="ARBA" id="ARBA00022741"/>
    </source>
</evidence>
<dbReference type="Gene3D" id="3.40.1160.10">
    <property type="entry name" value="Acetylglutamate kinase-like"/>
    <property type="match status" value="1"/>
</dbReference>
<dbReference type="GO" id="GO:0005829">
    <property type="term" value="C:cytosol"/>
    <property type="evidence" value="ECO:0007669"/>
    <property type="project" value="TreeGrafter"/>
</dbReference>
<accession>A0A382SHD5</accession>
<evidence type="ECO:0000259" key="8">
    <source>
        <dbReference type="SMART" id="SM00359"/>
    </source>
</evidence>
<dbReference type="PANTHER" id="PTHR43654">
    <property type="entry name" value="GLUTAMATE 5-KINASE"/>
    <property type="match status" value="1"/>
</dbReference>
<proteinExistence type="predicted"/>
<dbReference type="InterPro" id="IPR002478">
    <property type="entry name" value="PUA"/>
</dbReference>
<evidence type="ECO:0000256" key="7">
    <source>
        <dbReference type="ARBA" id="ARBA00022840"/>
    </source>
</evidence>
<dbReference type="PIRSF" id="PIRSF000729">
    <property type="entry name" value="GK"/>
    <property type="match status" value="1"/>
</dbReference>
<dbReference type="FunFam" id="3.40.1160.10:FF:000006">
    <property type="entry name" value="Glutamate 5-kinase"/>
    <property type="match status" value="1"/>
</dbReference>
<feature type="non-terminal residue" evidence="9">
    <location>
        <position position="1"/>
    </location>
</feature>
<dbReference type="InterPro" id="IPR011529">
    <property type="entry name" value="Glu_5kinase"/>
</dbReference>
<feature type="domain" description="PUA" evidence="8">
    <location>
        <begin position="220"/>
        <end position="295"/>
    </location>
</feature>
<dbReference type="EMBL" id="UINC01129126">
    <property type="protein sequence ID" value="SVD09314.1"/>
    <property type="molecule type" value="Genomic_DNA"/>
</dbReference>
<evidence type="ECO:0000313" key="9">
    <source>
        <dbReference type="EMBL" id="SVD09314.1"/>
    </source>
</evidence>
<dbReference type="CDD" id="cd21157">
    <property type="entry name" value="PUA_G5K"/>
    <property type="match status" value="1"/>
</dbReference>
<keyword evidence="4" id="KW-0808">Transferase</keyword>
<dbReference type="SMART" id="SM00359">
    <property type="entry name" value="PUA"/>
    <property type="match status" value="1"/>
</dbReference>
<dbReference type="GO" id="GO:0004349">
    <property type="term" value="F:glutamate 5-kinase activity"/>
    <property type="evidence" value="ECO:0007669"/>
    <property type="project" value="InterPro"/>
</dbReference>
<dbReference type="GO" id="GO:0005524">
    <property type="term" value="F:ATP binding"/>
    <property type="evidence" value="ECO:0007669"/>
    <property type="project" value="UniProtKB-KW"/>
</dbReference>
<dbReference type="InterPro" id="IPR005715">
    <property type="entry name" value="Glu_5kinase/COase_Synthase"/>
</dbReference>
<keyword evidence="1" id="KW-0963">Cytoplasm</keyword>
<dbReference type="InterPro" id="IPR036974">
    <property type="entry name" value="PUA_sf"/>
</dbReference>